<sequence>MRTSMKHAARITTTAVALLAATALSSPAAYAAGGTAPACVNRYVTNTPNGFDVLLTNKCGRVMSVQVVVNNAGDSPCYVMSPNVSKLYIHESIFGTYDRTAVC</sequence>
<dbReference type="EMBL" id="JACTVJ010000012">
    <property type="protein sequence ID" value="MBC9715743.1"/>
    <property type="molecule type" value="Genomic_DNA"/>
</dbReference>
<dbReference type="InterPro" id="IPR036379">
    <property type="entry name" value="A-amylase_inhib_sf"/>
</dbReference>
<reference evidence="2 3" key="1">
    <citation type="submission" date="2020-08" db="EMBL/GenBank/DDBJ databases">
        <title>Genemic of Streptomyces polyaspartic.</title>
        <authorList>
            <person name="Liu W."/>
        </authorList>
    </citation>
    <scope>NUCLEOTIDE SEQUENCE [LARGE SCALE GENOMIC DNA]</scope>
    <source>
        <strain evidence="2 3">TRM66268-LWL</strain>
    </source>
</reference>
<evidence type="ECO:0000256" key="1">
    <source>
        <dbReference type="SAM" id="SignalP"/>
    </source>
</evidence>
<feature type="signal peptide" evidence="1">
    <location>
        <begin position="1"/>
        <end position="31"/>
    </location>
</feature>
<keyword evidence="1" id="KW-0732">Signal</keyword>
<gene>
    <name evidence="2" type="ORF">H9Y04_24680</name>
</gene>
<protein>
    <submittedName>
        <fullName evidence="2">Beta-Ig-H3/fasciclin</fullName>
    </submittedName>
</protein>
<dbReference type="Proteomes" id="UP000642284">
    <property type="component" value="Unassembled WGS sequence"/>
</dbReference>
<evidence type="ECO:0000313" key="2">
    <source>
        <dbReference type="EMBL" id="MBC9715743.1"/>
    </source>
</evidence>
<dbReference type="RefSeq" id="WP_187816208.1">
    <property type="nucleotide sequence ID" value="NZ_JACTVJ010000012.1"/>
</dbReference>
<name>A0ABR7SJY1_9ACTN</name>
<accession>A0ABR7SJY1</accession>
<evidence type="ECO:0000313" key="3">
    <source>
        <dbReference type="Proteomes" id="UP000642284"/>
    </source>
</evidence>
<dbReference type="Gene3D" id="2.60.40.20">
    <property type="entry name" value="Alpha-amylase inhibitor"/>
    <property type="match status" value="1"/>
</dbReference>
<comment type="caution">
    <text evidence="2">The sequence shown here is derived from an EMBL/GenBank/DDBJ whole genome shotgun (WGS) entry which is preliminary data.</text>
</comment>
<keyword evidence="3" id="KW-1185">Reference proteome</keyword>
<organism evidence="2 3">
    <name type="scientific">Streptomyces polyasparticus</name>
    <dbReference type="NCBI Taxonomy" id="2767826"/>
    <lineage>
        <taxon>Bacteria</taxon>
        <taxon>Bacillati</taxon>
        <taxon>Actinomycetota</taxon>
        <taxon>Actinomycetes</taxon>
        <taxon>Kitasatosporales</taxon>
        <taxon>Streptomycetaceae</taxon>
        <taxon>Streptomyces</taxon>
    </lineage>
</organism>
<feature type="chain" id="PRO_5047091570" evidence="1">
    <location>
        <begin position="32"/>
        <end position="103"/>
    </location>
</feature>
<proteinExistence type="predicted"/>